<dbReference type="InParanoid" id="D8MBK0"/>
<dbReference type="InterPro" id="IPR014013">
    <property type="entry name" value="Helic_SF1/SF2_ATP-bd_DinG/Rad3"/>
</dbReference>
<evidence type="ECO:0000256" key="11">
    <source>
        <dbReference type="SAM" id="MobiDB-lite"/>
    </source>
</evidence>
<dbReference type="OMA" id="FSNDNAR"/>
<evidence type="ECO:0000256" key="10">
    <source>
        <dbReference type="ARBA" id="ARBA00023242"/>
    </source>
</evidence>
<dbReference type="EMBL" id="FN668691">
    <property type="protein sequence ID" value="CBK25439.2"/>
    <property type="molecule type" value="Genomic_DNA"/>
</dbReference>
<dbReference type="RefSeq" id="XP_012899487.1">
    <property type="nucleotide sequence ID" value="XM_013044033.1"/>
</dbReference>
<feature type="region of interest" description="Disordered" evidence="11">
    <location>
        <begin position="904"/>
        <end position="938"/>
    </location>
</feature>
<keyword evidence="7" id="KW-0408">Iron</keyword>
<evidence type="ECO:0000256" key="8">
    <source>
        <dbReference type="ARBA" id="ARBA00023014"/>
    </source>
</evidence>
<dbReference type="NCBIfam" id="TIGR00604">
    <property type="entry name" value="rad3"/>
    <property type="match status" value="1"/>
</dbReference>
<dbReference type="GO" id="GO:1990918">
    <property type="term" value="P:double-strand break repair involved in meiotic recombination"/>
    <property type="evidence" value="ECO:0007669"/>
    <property type="project" value="TreeGrafter"/>
</dbReference>
<proteinExistence type="predicted"/>
<evidence type="ECO:0000313" key="14">
    <source>
        <dbReference type="Proteomes" id="UP000008312"/>
    </source>
</evidence>
<dbReference type="Proteomes" id="UP000008312">
    <property type="component" value="Unassembled WGS sequence"/>
</dbReference>
<evidence type="ECO:0000256" key="3">
    <source>
        <dbReference type="ARBA" id="ARBA00022741"/>
    </source>
</evidence>
<dbReference type="PANTHER" id="PTHR11472">
    <property type="entry name" value="DNA REPAIR DEAD HELICASE RAD3/XP-D SUBFAMILY MEMBER"/>
    <property type="match status" value="1"/>
</dbReference>
<dbReference type="Gene3D" id="3.40.50.300">
    <property type="entry name" value="P-loop containing nucleotide triphosphate hydrolases"/>
    <property type="match status" value="2"/>
</dbReference>
<keyword evidence="14" id="KW-1185">Reference proteome</keyword>
<evidence type="ECO:0000313" key="13">
    <source>
        <dbReference type="EMBL" id="CBK25439.2"/>
    </source>
</evidence>
<feature type="domain" description="Helicase ATP-binding" evidence="12">
    <location>
        <begin position="51"/>
        <end position="399"/>
    </location>
</feature>
<evidence type="ECO:0000256" key="1">
    <source>
        <dbReference type="ARBA" id="ARBA00004123"/>
    </source>
</evidence>
<keyword evidence="6" id="KW-0067">ATP-binding</keyword>
<organism evidence="13">
    <name type="scientific">Blastocystis hominis</name>
    <dbReference type="NCBI Taxonomy" id="12968"/>
    <lineage>
        <taxon>Eukaryota</taxon>
        <taxon>Sar</taxon>
        <taxon>Stramenopiles</taxon>
        <taxon>Bigyra</taxon>
        <taxon>Opalozoa</taxon>
        <taxon>Opalinata</taxon>
        <taxon>Blastocystidae</taxon>
        <taxon>Blastocystis</taxon>
    </lineage>
</organism>
<gene>
    <name evidence="13" type="ORF">GSBLH_T00005039001</name>
</gene>
<evidence type="ECO:0000256" key="5">
    <source>
        <dbReference type="ARBA" id="ARBA00022806"/>
    </source>
</evidence>
<sequence>MSFDDDEENFASTVEDSNDEDYSSDAPLIIPTNREEMDPVAPYTTYRFYGLEVEFPQDRIPFSSQKSTMTAIVKSLSRNENAIVESPTGTGKTLAILCSSLSWIKSTQPIEATQPSEIPPVPEATQSSDYEAIDKLREKLRALNNSLTKQTHHIYYCSRTHSQLDQAIQELKRSNFLMYTHRSEGRIALSLPVLVTEQQRELSMTVLASKSHYCINKAVLENPNFSVDEICGHERELAFLSQGETEKSFDMNFCKFRKQERIFACAKSIHGVLDIEDMKRLCQRKNVCPYVCRIRFRIDVKFVARELMTKSQIIFAPYNYVIDPQIRDSMSINLAKSSIIFDEAHNILTTARSSAGMTIKLREFQEKTNHFISFMSLLKIEKDNKYLSFTNLVELWNSTLNSHSDDSLFRLESGESMMNLLKSGFFQNPYDLDIISKNIDLIDAWKKEIDQMTDQDELGDKERNFIRHCLASMGVLGVLRNLARVMTYLFTDAGKYVSDFRLLIEQALPSKSKSKSKFYSKFYSSTNPEPANVELSILCLNAAIVFEDIKSTCSSIVLTSGTLAPLSSFANELNIPFQNQMEGIASIDVHRQLFAAVVPSYHNVSLLGSYQNRSNPLYMDAVGDVLLDCVQVIPAGVVFFFPSYSVLNQFLSYWKKTKFIDRLSQIKQVYIEQRDAVGFSAVLTNYTTFMDNFCTFFPPFSRPDKCKERGIQPSSVTGALFFGVCRGKISEGIDFKDYMARAVISLSIPYPNSHAHEIRLMREYMDQQHQLNPNVQDGSSWYDEQAFRALNQGLGRCIRHSRDYGAIILLESRFGNPEVKKRLSRWFRDEIRVSRSDAELIRGLKAFFASCEKAFSAGNGENVLESTQPSTQRGVSLTQESAVPMRMRGEEELAGNSAKLLEGRENSMGERRNGSIRSNVPRTQSEWREESAEPEEGIGFSSRAIDQQAQSKRIGLISVPNESPNTTESKAIDALSKQTFSLKRDTSTTQLGTQLGTQLSTQLNTQSHKRLHTESILCPVCARKLADSPWEEIETSLQYAKELLRMAQMAIQMHGYNVETGEELGSIKAKLLDADSLIQGHFFTALAGVGEGNRDGERDRQALYYHPKDKILFDQRKEVMIRYDVIYCSFGSKVVKNGQDPYRVLIPIGMICKKSEFSSSLVGKLILLPVPCLTSVV</sequence>
<dbReference type="GeneID" id="24922022"/>
<keyword evidence="2" id="KW-0479">Metal-binding</keyword>
<dbReference type="InterPro" id="IPR027417">
    <property type="entry name" value="P-loop_NTPase"/>
</dbReference>
<feature type="compositionally biased region" description="Basic and acidic residues" evidence="11">
    <location>
        <begin position="904"/>
        <end position="913"/>
    </location>
</feature>
<evidence type="ECO:0000256" key="2">
    <source>
        <dbReference type="ARBA" id="ARBA00022723"/>
    </source>
</evidence>
<dbReference type="FunCoup" id="D8MBK0">
    <property type="interactions" value="278"/>
</dbReference>
<dbReference type="InterPro" id="IPR010614">
    <property type="entry name" value="RAD3-like_helicase_DEAD"/>
</dbReference>
<keyword evidence="3" id="KW-0547">Nucleotide-binding</keyword>
<dbReference type="Pfam" id="PF13307">
    <property type="entry name" value="Helicase_C_2"/>
    <property type="match status" value="1"/>
</dbReference>
<reference evidence="13" key="1">
    <citation type="submission" date="2010-02" db="EMBL/GenBank/DDBJ databases">
        <title>Sequencing and annotation of the Blastocystis hominis genome.</title>
        <authorList>
            <person name="Wincker P."/>
        </authorList>
    </citation>
    <scope>NUCLEOTIDE SEQUENCE</scope>
    <source>
        <strain evidence="13">Singapore isolate B</strain>
    </source>
</reference>
<dbReference type="GO" id="GO:0016818">
    <property type="term" value="F:hydrolase activity, acting on acid anhydrides, in phosphorus-containing anhydrides"/>
    <property type="evidence" value="ECO:0007669"/>
    <property type="project" value="InterPro"/>
</dbReference>
<dbReference type="GO" id="GO:0003678">
    <property type="term" value="F:DNA helicase activity"/>
    <property type="evidence" value="ECO:0007669"/>
    <property type="project" value="InterPro"/>
</dbReference>
<dbReference type="GO" id="GO:0005524">
    <property type="term" value="F:ATP binding"/>
    <property type="evidence" value="ECO:0007669"/>
    <property type="project" value="UniProtKB-KW"/>
</dbReference>
<dbReference type="PROSITE" id="PS51193">
    <property type="entry name" value="HELICASE_ATP_BIND_2"/>
    <property type="match status" value="1"/>
</dbReference>
<dbReference type="GO" id="GO:0003677">
    <property type="term" value="F:DNA binding"/>
    <property type="evidence" value="ECO:0007669"/>
    <property type="project" value="InterPro"/>
</dbReference>
<dbReference type="InterPro" id="IPR006555">
    <property type="entry name" value="ATP-dep_Helicase_C"/>
</dbReference>
<dbReference type="PANTHER" id="PTHR11472:SF47">
    <property type="entry name" value="FANCONI ANEMIA GROUP J PROTEIN"/>
    <property type="match status" value="1"/>
</dbReference>
<dbReference type="InterPro" id="IPR006554">
    <property type="entry name" value="Helicase-like_DEXD_c2"/>
</dbReference>
<keyword evidence="5" id="KW-0347">Helicase</keyword>
<keyword evidence="8" id="KW-0411">Iron-sulfur</keyword>
<evidence type="ECO:0000259" key="12">
    <source>
        <dbReference type="PROSITE" id="PS51193"/>
    </source>
</evidence>
<evidence type="ECO:0000256" key="6">
    <source>
        <dbReference type="ARBA" id="ARBA00022840"/>
    </source>
</evidence>
<evidence type="ECO:0000256" key="9">
    <source>
        <dbReference type="ARBA" id="ARBA00023235"/>
    </source>
</evidence>
<accession>D8MBK0</accession>
<evidence type="ECO:0000256" key="4">
    <source>
        <dbReference type="ARBA" id="ARBA00022801"/>
    </source>
</evidence>
<evidence type="ECO:0000256" key="7">
    <source>
        <dbReference type="ARBA" id="ARBA00023004"/>
    </source>
</evidence>
<dbReference type="GO" id="GO:0005634">
    <property type="term" value="C:nucleus"/>
    <property type="evidence" value="ECO:0007669"/>
    <property type="project" value="UniProtKB-SubCell"/>
</dbReference>
<dbReference type="SMART" id="SM00491">
    <property type="entry name" value="HELICc2"/>
    <property type="match status" value="1"/>
</dbReference>
<comment type="subcellular location">
    <subcellularLocation>
        <location evidence="1">Nucleus</location>
    </subcellularLocation>
</comment>
<dbReference type="InterPro" id="IPR013020">
    <property type="entry name" value="Rad3/Chl1-like"/>
</dbReference>
<dbReference type="GO" id="GO:0051536">
    <property type="term" value="F:iron-sulfur cluster binding"/>
    <property type="evidence" value="ECO:0007669"/>
    <property type="project" value="UniProtKB-KW"/>
</dbReference>
<keyword evidence="4" id="KW-0378">Hydrolase</keyword>
<feature type="region of interest" description="Disordered" evidence="11">
    <location>
        <begin position="1"/>
        <end position="25"/>
    </location>
</feature>
<feature type="compositionally biased region" description="Polar residues" evidence="11">
    <location>
        <begin position="915"/>
        <end position="924"/>
    </location>
</feature>
<dbReference type="SUPFAM" id="SSF52540">
    <property type="entry name" value="P-loop containing nucleoside triphosphate hydrolases"/>
    <property type="match status" value="2"/>
</dbReference>
<keyword evidence="9" id="KW-0413">Isomerase</keyword>
<dbReference type="GO" id="GO:0046872">
    <property type="term" value="F:metal ion binding"/>
    <property type="evidence" value="ECO:0007669"/>
    <property type="project" value="UniProtKB-KW"/>
</dbReference>
<protein>
    <recommendedName>
        <fullName evidence="12">Helicase ATP-binding domain-containing protein</fullName>
    </recommendedName>
</protein>
<dbReference type="InterPro" id="IPR045028">
    <property type="entry name" value="DinG/Rad3-like"/>
</dbReference>
<dbReference type="SMART" id="SM00488">
    <property type="entry name" value="DEXDc2"/>
    <property type="match status" value="1"/>
</dbReference>
<keyword evidence="10" id="KW-0539">Nucleus</keyword>
<name>D8MBK0_BLAHO</name>
<dbReference type="AlphaFoldDB" id="D8MBK0"/>
<dbReference type="GO" id="GO:0006289">
    <property type="term" value="P:nucleotide-excision repair"/>
    <property type="evidence" value="ECO:0007669"/>
    <property type="project" value="TreeGrafter"/>
</dbReference>
<dbReference type="OrthoDB" id="267079at2759"/>
<dbReference type="Pfam" id="PF06733">
    <property type="entry name" value="DEAD_2"/>
    <property type="match status" value="1"/>
</dbReference>